<dbReference type="AlphaFoldDB" id="A0A919JX28"/>
<proteinExistence type="predicted"/>
<sequence length="70" mass="7441">MRYLSDVNLRAVLSILVARGGGTVDISNAELYDAMLPGDGRSEGFAIKETSTGIRISLATGRDTETPGRQ</sequence>
<evidence type="ECO:0000313" key="1">
    <source>
        <dbReference type="EMBL" id="GIE94887.1"/>
    </source>
</evidence>
<reference evidence="1" key="1">
    <citation type="submission" date="2021-01" db="EMBL/GenBank/DDBJ databases">
        <title>Whole genome shotgun sequence of Actinoplanes rishiriensis NBRC 108556.</title>
        <authorList>
            <person name="Komaki H."/>
            <person name="Tamura T."/>
        </authorList>
    </citation>
    <scope>NUCLEOTIDE SEQUENCE</scope>
    <source>
        <strain evidence="1">NBRC 108556</strain>
    </source>
</reference>
<evidence type="ECO:0000313" key="2">
    <source>
        <dbReference type="Proteomes" id="UP000636960"/>
    </source>
</evidence>
<dbReference type="Proteomes" id="UP000636960">
    <property type="component" value="Unassembled WGS sequence"/>
</dbReference>
<keyword evidence="2" id="KW-1185">Reference proteome</keyword>
<protein>
    <submittedName>
        <fullName evidence="1">Uncharacterized protein</fullName>
    </submittedName>
</protein>
<dbReference type="EMBL" id="BOMV01000021">
    <property type="protein sequence ID" value="GIE94887.1"/>
    <property type="molecule type" value="Genomic_DNA"/>
</dbReference>
<accession>A0A919JX28</accession>
<gene>
    <name evidence="1" type="ORF">Ari01nite_23520</name>
</gene>
<organism evidence="1 2">
    <name type="scientific">Paractinoplanes rishiriensis</name>
    <dbReference type="NCBI Taxonomy" id="1050105"/>
    <lineage>
        <taxon>Bacteria</taxon>
        <taxon>Bacillati</taxon>
        <taxon>Actinomycetota</taxon>
        <taxon>Actinomycetes</taxon>
        <taxon>Micromonosporales</taxon>
        <taxon>Micromonosporaceae</taxon>
        <taxon>Paractinoplanes</taxon>
    </lineage>
</organism>
<comment type="caution">
    <text evidence="1">The sequence shown here is derived from an EMBL/GenBank/DDBJ whole genome shotgun (WGS) entry which is preliminary data.</text>
</comment>
<name>A0A919JX28_9ACTN</name>
<dbReference type="RefSeq" id="WP_203781198.1">
    <property type="nucleotide sequence ID" value="NZ_BOMV01000021.1"/>
</dbReference>